<protein>
    <submittedName>
        <fullName evidence="3">DUF2318 domain-containing protein</fullName>
    </submittedName>
</protein>
<keyword evidence="1" id="KW-0472">Membrane</keyword>
<proteinExistence type="predicted"/>
<keyword evidence="1" id="KW-1133">Transmembrane helix</keyword>
<organism evidence="3 4">
    <name type="scientific">Gardnerella pickettii</name>
    <dbReference type="NCBI Taxonomy" id="2914924"/>
    <lineage>
        <taxon>Bacteria</taxon>
        <taxon>Bacillati</taxon>
        <taxon>Actinomycetota</taxon>
        <taxon>Actinomycetes</taxon>
        <taxon>Bifidobacteriales</taxon>
        <taxon>Bifidobacteriaceae</taxon>
        <taxon>Gardnerella</taxon>
    </lineage>
</organism>
<feature type="transmembrane region" description="Helical" evidence="1">
    <location>
        <begin position="148"/>
        <end position="168"/>
    </location>
</feature>
<evidence type="ECO:0000313" key="3">
    <source>
        <dbReference type="EMBL" id="PKZ54605.1"/>
    </source>
</evidence>
<keyword evidence="4" id="KW-1185">Reference proteome</keyword>
<sequence>MLRLFVTVLPGLLPLALLTMGLSATLSVGEGRDKPISSRWRLFGLIFGTVAALVFAFLRASVVINQRNFVNLPALCIAVPLDIATIACVAASGKTVAKWRKNPLPLHISNAIGALCLAFTVFYALPDVILQLTIFVDSSTPPFTSDMLLRALGFILGAAAAICISLMVRSLRATASKIAFKIAIILSIIILLIQHLTSLLQIMQGSILLYIDDFSFSILVWLINNASLMIMAQICVFLIPAFASIVIGFKTPVVGENPAQIRAKRAFKRKSRRSALAALLAAIVVILTLTAGVSLMNIKPTLTPPEPYELHDGVATINFVQISDGHLHRFQYKAKDGTVMRFIIIKKNGGAYGVGLDACENCGDAGYYEKDGKIICRKCDVAINLATIGFKGGCNPIPFPYKAGGGKITIHTADLDVLSSHFK</sequence>
<feature type="transmembrane region" description="Helical" evidence="1">
    <location>
        <begin position="275"/>
        <end position="296"/>
    </location>
</feature>
<feature type="transmembrane region" description="Helical" evidence="1">
    <location>
        <begin position="70"/>
        <end position="92"/>
    </location>
</feature>
<accession>A0ABX4SHB1</accession>
<name>A0ABX4SHB1_9BIFI</name>
<dbReference type="InterPro" id="IPR018758">
    <property type="entry name" value="FtrD-like"/>
</dbReference>
<keyword evidence="1" id="KW-0812">Transmembrane</keyword>
<dbReference type="Proteomes" id="UP000234904">
    <property type="component" value="Unassembled WGS sequence"/>
</dbReference>
<evidence type="ECO:0000259" key="2">
    <source>
        <dbReference type="Pfam" id="PF10080"/>
    </source>
</evidence>
<feature type="transmembrane region" description="Helical" evidence="1">
    <location>
        <begin position="39"/>
        <end position="58"/>
    </location>
</feature>
<reference evidence="3 4" key="1">
    <citation type="submission" date="2017-12" db="EMBL/GenBank/DDBJ databases">
        <title>Phylogenetic diversity of female urinary microbiome.</title>
        <authorList>
            <person name="Thomas-White K."/>
            <person name="Wolfe A.J."/>
        </authorList>
    </citation>
    <scope>NUCLEOTIDE SEQUENCE [LARGE SCALE GENOMIC DNA]</scope>
    <source>
        <strain evidence="3 4">UMB0833</strain>
    </source>
</reference>
<gene>
    <name evidence="3" type="ORF">CYJ70_03285</name>
</gene>
<evidence type="ECO:0000313" key="4">
    <source>
        <dbReference type="Proteomes" id="UP000234904"/>
    </source>
</evidence>
<feature type="domain" description="Membrane iron-sulfur containing protein FtrD-like" evidence="2">
    <location>
        <begin position="322"/>
        <end position="421"/>
    </location>
</feature>
<feature type="transmembrane region" description="Helical" evidence="1">
    <location>
        <begin position="112"/>
        <end position="136"/>
    </location>
</feature>
<feature type="transmembrane region" description="Helical" evidence="1">
    <location>
        <begin position="180"/>
        <end position="200"/>
    </location>
</feature>
<evidence type="ECO:0000256" key="1">
    <source>
        <dbReference type="SAM" id="Phobius"/>
    </source>
</evidence>
<comment type="caution">
    <text evidence="3">The sequence shown here is derived from an EMBL/GenBank/DDBJ whole genome shotgun (WGS) entry which is preliminary data.</text>
</comment>
<dbReference type="Pfam" id="PF10080">
    <property type="entry name" value="FtrD-like"/>
    <property type="match status" value="1"/>
</dbReference>
<dbReference type="EMBL" id="PKJE01000002">
    <property type="protein sequence ID" value="PKZ54605.1"/>
    <property type="molecule type" value="Genomic_DNA"/>
</dbReference>
<dbReference type="RefSeq" id="WP_004133601.1">
    <property type="nucleotide sequence ID" value="NZ_PKJE01000002.1"/>
</dbReference>